<dbReference type="OrthoDB" id="289273at2759"/>
<evidence type="ECO:0000313" key="1">
    <source>
        <dbReference type="EMBL" id="CAD8075904.1"/>
    </source>
</evidence>
<accession>A0A8S1MM04</accession>
<evidence type="ECO:0000313" key="2">
    <source>
        <dbReference type="Proteomes" id="UP000692954"/>
    </source>
</evidence>
<sequence>MKILLVNAYAPTPKGQKQFLDFRYIVQKAFINYSEVPDQEMEYIVRDFSSISDFLYEIQSSYVNQNAVQAFNAFDIIFVAGSGNTLPWSQQMEKILVLQRMCIKINKYLFACGCGMMGLVFLSASNFDRTVYFTNDELHPQKYFIEKSTGDIFVYHPDTKTWQPKSNAGLHNNKAAQEFQTLGKYILKAPIYRPFKNIEVYASKSNEIIVHIKSSHVNHYIFEGVKSQSFVATTSSKWDVHSFSFPSIERAFTILAESDRGPIIIEYGSYIIATLFDISINYEATTQIIANFIKTTVDKIKGGAKIQEQSKGVYIGKNKFKAKRNLKIELLYRSAPSSPEHSQQQSFKHSGFAVKKSQQIFTSQNFISPHSFHQSPQLTKRLQSTNKLKNLKLEQTEKEQQTFQSPQSCMTRNEIIKFLHPSIDIEFSSFWIPGQQTKLSNTFKSKRK</sequence>
<protein>
    <submittedName>
        <fullName evidence="1">Uncharacterized protein</fullName>
    </submittedName>
</protein>
<comment type="caution">
    <text evidence="1">The sequence shown here is derived from an EMBL/GenBank/DDBJ whole genome shotgun (WGS) entry which is preliminary data.</text>
</comment>
<keyword evidence="2" id="KW-1185">Reference proteome</keyword>
<dbReference type="EMBL" id="CAJJDN010000034">
    <property type="protein sequence ID" value="CAD8075904.1"/>
    <property type="molecule type" value="Genomic_DNA"/>
</dbReference>
<proteinExistence type="predicted"/>
<dbReference type="Proteomes" id="UP000692954">
    <property type="component" value="Unassembled WGS sequence"/>
</dbReference>
<dbReference type="AlphaFoldDB" id="A0A8S1MM04"/>
<organism evidence="1 2">
    <name type="scientific">Paramecium sonneborni</name>
    <dbReference type="NCBI Taxonomy" id="65129"/>
    <lineage>
        <taxon>Eukaryota</taxon>
        <taxon>Sar</taxon>
        <taxon>Alveolata</taxon>
        <taxon>Ciliophora</taxon>
        <taxon>Intramacronucleata</taxon>
        <taxon>Oligohymenophorea</taxon>
        <taxon>Peniculida</taxon>
        <taxon>Parameciidae</taxon>
        <taxon>Paramecium</taxon>
    </lineage>
</organism>
<gene>
    <name evidence="1" type="ORF">PSON_ATCC_30995.1.T0340079</name>
</gene>
<name>A0A8S1MM04_9CILI</name>
<reference evidence="1" key="1">
    <citation type="submission" date="2021-01" db="EMBL/GenBank/DDBJ databases">
        <authorList>
            <consortium name="Genoscope - CEA"/>
            <person name="William W."/>
        </authorList>
    </citation>
    <scope>NUCLEOTIDE SEQUENCE</scope>
</reference>